<dbReference type="HOGENOM" id="CLU_008075_0_0_1"/>
<dbReference type="AlphaFoldDB" id="B3RK34"/>
<dbReference type="PANTHER" id="PTHR22767:SF3">
    <property type="entry name" value="N-ALPHA-ACETYLTRANSFERASE 25, NATB AUXILIARY SUBUNIT"/>
    <property type="match status" value="1"/>
</dbReference>
<dbReference type="EMBL" id="DS985241">
    <property type="protein sequence ID" value="EDV29369.1"/>
    <property type="molecule type" value="Genomic_DNA"/>
</dbReference>
<dbReference type="eggNOG" id="KOG2053">
    <property type="taxonomic scope" value="Eukaryota"/>
</dbReference>
<dbReference type="KEGG" id="tad:TRIADDRAFT_51608"/>
<keyword evidence="3" id="KW-1185">Reference proteome</keyword>
<dbReference type="Pfam" id="PF09797">
    <property type="entry name" value="NatB_MDM20"/>
    <property type="match status" value="1"/>
</dbReference>
<dbReference type="InterPro" id="IPR019183">
    <property type="entry name" value="NAA25_NatB_aux_su"/>
</dbReference>
<dbReference type="GO" id="GO:0005737">
    <property type="term" value="C:cytoplasm"/>
    <property type="evidence" value="ECO:0000318"/>
    <property type="project" value="GO_Central"/>
</dbReference>
<reference evidence="2 3" key="1">
    <citation type="journal article" date="2008" name="Nature">
        <title>The Trichoplax genome and the nature of placozoans.</title>
        <authorList>
            <person name="Srivastava M."/>
            <person name="Begovic E."/>
            <person name="Chapman J."/>
            <person name="Putnam N.H."/>
            <person name="Hellsten U."/>
            <person name="Kawashima T."/>
            <person name="Kuo A."/>
            <person name="Mitros T."/>
            <person name="Salamov A."/>
            <person name="Carpenter M.L."/>
            <person name="Signorovitch A.Y."/>
            <person name="Moreno M.A."/>
            <person name="Kamm K."/>
            <person name="Grimwood J."/>
            <person name="Schmutz J."/>
            <person name="Shapiro H."/>
            <person name="Grigoriev I.V."/>
            <person name="Buss L.W."/>
            <person name="Schierwater B."/>
            <person name="Dellaporta S.L."/>
            <person name="Rokhsar D.S."/>
        </authorList>
    </citation>
    <scope>NUCLEOTIDE SEQUENCE [LARGE SCALE GENOMIC DNA]</scope>
    <source>
        <strain evidence="2 3">Grell-BS-1999</strain>
    </source>
</reference>
<dbReference type="STRING" id="10228.B3RK34"/>
<dbReference type="PANTHER" id="PTHR22767">
    <property type="entry name" value="N-TERMINAL ACETYLTRANSFERASE-RELATED"/>
    <property type="match status" value="1"/>
</dbReference>
<dbReference type="InParanoid" id="B3RK34"/>
<dbReference type="Gene3D" id="1.25.40.1040">
    <property type="match status" value="1"/>
</dbReference>
<dbReference type="OMA" id="IHYTELA"/>
<evidence type="ECO:0000313" key="2">
    <source>
        <dbReference type="EMBL" id="EDV29369.1"/>
    </source>
</evidence>
<protein>
    <recommendedName>
        <fullName evidence="4">N-terminal acetyltransferase B complex subunit NAA25 homolog</fullName>
    </recommendedName>
</protein>
<evidence type="ECO:0000256" key="1">
    <source>
        <dbReference type="ARBA" id="ARBA00006298"/>
    </source>
</evidence>
<dbReference type="FunCoup" id="B3RK34">
    <property type="interactions" value="2329"/>
</dbReference>
<dbReference type="OrthoDB" id="1874341at2759"/>
<dbReference type="GeneID" id="6748980"/>
<sequence length="987" mass="113330">MANKSGNSDITERKIRPVYEAIDNGNYKKAVQMAEKLLSSKQKQPQLMQMAHVAKGVALFRSGKLSDALEEVSQVTTEVIVDEMVIQGLIVFYKDAKPDEIPKILEKAVAVSKGSERLEFMNKLFLAYARTEDYKKQQQAAMNLYRSDGKRSTYWWAVFSNVLQAYYSTDKNLSKKMFLPLAEKMMQKMIGDGGLHTEAEILLYVMILRMSDKISEALKVVHCQVPEIEGDLLIHRDFLKIEMLQEANSHAELNSCLKAYLRKRCDDWRNFNLYLDSVFNLIDMEWKPKDNNEAEIMPDYTIDMATEFICSLLENGGSSGANCSRGPYLAQMEIKKRHKMRTQGKEVQSCGNAECNICLVLMLHTQTMYIPETFNTLLKEYFARFGNKGCCFQEMTLHFDQAESQEELISSLEETLRANESSYIDLIIDGKNSDLKPSHVCNRFICVATLKNYAGCYRNLSFNEKLKTAQQLIGYHGKGLSLGKELKSSELQYTDDFCVLACHLLLDLSKDTDDGNDIWHIILVLESALKASPHNPQMRIILIILYCKIGAFEPAHKIFNNLSIKYIQHDTLGYLMTSNAHRLGHFKTARSIYEAEEKFFLVSRRECVDQKLQAYKYGNFTKITEFIDFEKRLQNSLQLWTMKYYKFYLDVIHKSSSCDEALSFLKYPPNGDILLSENFLNQLIDGRDVRIIRLWDKLEPNRLQSEADWSMQLEILHLKYLSVNLQLLGDVIELSQKVSNDSDAQSVVSHLRTSLTNFIDESKTLYQRVVDHPGFKCLWRWHGPPQTRWNSIIDGGLDRLLLDIASVLLKLICPSKVVFMDRTLIEDLNFFLYKETNENVGVEISKIGQTFADGLQRYNLCNENAKCFNGHNLEPNVLLVELAIDLENFKLLITSVQSACDDVVQNLVTIKDNFLVQNLGHLKISFNLQTKEQALEENSDLSDLWLKTYKSNESDMLKNVRDSYQVSIQELLSVAKLKHNIAKTLSL</sequence>
<dbReference type="GO" id="GO:0010698">
    <property type="term" value="F:acetyltransferase activator activity"/>
    <property type="evidence" value="ECO:0000318"/>
    <property type="project" value="GO_Central"/>
</dbReference>
<dbReference type="CTD" id="6748980"/>
<evidence type="ECO:0000313" key="3">
    <source>
        <dbReference type="Proteomes" id="UP000009022"/>
    </source>
</evidence>
<proteinExistence type="inferred from homology"/>
<comment type="similarity">
    <text evidence="1">Belongs to the MDM20/NAA25 family.</text>
</comment>
<gene>
    <name evidence="2" type="ORF">TRIADDRAFT_51608</name>
</gene>
<dbReference type="GO" id="GO:0031416">
    <property type="term" value="C:NatB complex"/>
    <property type="evidence" value="ECO:0000318"/>
    <property type="project" value="GO_Central"/>
</dbReference>
<evidence type="ECO:0008006" key="4">
    <source>
        <dbReference type="Google" id="ProtNLM"/>
    </source>
</evidence>
<dbReference type="RefSeq" id="XP_002108571.1">
    <property type="nucleotide sequence ID" value="XM_002108535.1"/>
</dbReference>
<dbReference type="PhylomeDB" id="B3RK34"/>
<dbReference type="Proteomes" id="UP000009022">
    <property type="component" value="Unassembled WGS sequence"/>
</dbReference>
<dbReference type="GO" id="GO:0007010">
    <property type="term" value="P:cytoskeleton organization"/>
    <property type="evidence" value="ECO:0000318"/>
    <property type="project" value="GO_Central"/>
</dbReference>
<name>B3RK34_TRIAD</name>
<accession>B3RK34</accession>
<organism evidence="2 3">
    <name type="scientific">Trichoplax adhaerens</name>
    <name type="common">Trichoplax reptans</name>
    <dbReference type="NCBI Taxonomy" id="10228"/>
    <lineage>
        <taxon>Eukaryota</taxon>
        <taxon>Metazoa</taxon>
        <taxon>Placozoa</taxon>
        <taxon>Uniplacotomia</taxon>
        <taxon>Trichoplacea</taxon>
        <taxon>Trichoplacidae</taxon>
        <taxon>Trichoplax</taxon>
    </lineage>
</organism>